<dbReference type="GO" id="GO:0005737">
    <property type="term" value="C:cytoplasm"/>
    <property type="evidence" value="ECO:0007669"/>
    <property type="project" value="UniProtKB-UniRule"/>
</dbReference>
<keyword evidence="6 7" id="KW-0804">Transcription</keyword>
<evidence type="ECO:0000313" key="10">
    <source>
        <dbReference type="Proteomes" id="UP000189674"/>
    </source>
</evidence>
<dbReference type="GO" id="GO:0009295">
    <property type="term" value="C:nucleoid"/>
    <property type="evidence" value="ECO:0007669"/>
    <property type="project" value="UniProtKB-SubCell"/>
</dbReference>
<dbReference type="GO" id="GO:0000976">
    <property type="term" value="F:transcription cis-regulatory region binding"/>
    <property type="evidence" value="ECO:0007669"/>
    <property type="project" value="TreeGrafter"/>
</dbReference>
<protein>
    <recommendedName>
        <fullName evidence="1 7">Transcriptional regulator MraZ</fullName>
    </recommendedName>
</protein>
<organism evidence="9 10">
    <name type="scientific">Anaerohalosphaera lusitana</name>
    <dbReference type="NCBI Taxonomy" id="1936003"/>
    <lineage>
        <taxon>Bacteria</taxon>
        <taxon>Pseudomonadati</taxon>
        <taxon>Planctomycetota</taxon>
        <taxon>Phycisphaerae</taxon>
        <taxon>Sedimentisphaerales</taxon>
        <taxon>Anaerohalosphaeraceae</taxon>
        <taxon>Anaerohalosphaera</taxon>
    </lineage>
</organism>
<evidence type="ECO:0000256" key="4">
    <source>
        <dbReference type="ARBA" id="ARBA00023015"/>
    </source>
</evidence>
<evidence type="ECO:0000259" key="8">
    <source>
        <dbReference type="PROSITE" id="PS51740"/>
    </source>
</evidence>
<dbReference type="GO" id="GO:2000143">
    <property type="term" value="P:negative regulation of DNA-templated transcription initiation"/>
    <property type="evidence" value="ECO:0007669"/>
    <property type="project" value="TreeGrafter"/>
</dbReference>
<reference evidence="10" key="1">
    <citation type="submission" date="2017-02" db="EMBL/GenBank/DDBJ databases">
        <title>Comparative genomics and description of representatives of a novel lineage of planctomycetes thriving in anoxic sediments.</title>
        <authorList>
            <person name="Spring S."/>
            <person name="Bunk B."/>
            <person name="Sproer C."/>
        </authorList>
    </citation>
    <scope>NUCLEOTIDE SEQUENCE [LARGE SCALE GENOMIC DNA]</scope>
    <source>
        <strain evidence="10">ST-NAGAB-D1</strain>
    </source>
</reference>
<keyword evidence="3" id="KW-0677">Repeat</keyword>
<dbReference type="Proteomes" id="UP000189674">
    <property type="component" value="Chromosome"/>
</dbReference>
<dbReference type="InterPro" id="IPR038619">
    <property type="entry name" value="MraZ_sf"/>
</dbReference>
<dbReference type="GO" id="GO:0051301">
    <property type="term" value="P:cell division"/>
    <property type="evidence" value="ECO:0007669"/>
    <property type="project" value="UniProtKB-KW"/>
</dbReference>
<evidence type="ECO:0000256" key="5">
    <source>
        <dbReference type="ARBA" id="ARBA00023125"/>
    </source>
</evidence>
<dbReference type="GO" id="GO:0003700">
    <property type="term" value="F:DNA-binding transcription factor activity"/>
    <property type="evidence" value="ECO:0007669"/>
    <property type="project" value="UniProtKB-UniRule"/>
</dbReference>
<dbReference type="RefSeq" id="WP_146663734.1">
    <property type="nucleotide sequence ID" value="NZ_CP019791.1"/>
</dbReference>
<dbReference type="HAMAP" id="MF_01008">
    <property type="entry name" value="MraZ"/>
    <property type="match status" value="1"/>
</dbReference>
<dbReference type="InterPro" id="IPR037914">
    <property type="entry name" value="SpoVT-AbrB_sf"/>
</dbReference>
<feature type="domain" description="SpoVT-AbrB" evidence="8">
    <location>
        <begin position="7"/>
        <end position="54"/>
    </location>
</feature>
<comment type="subcellular location">
    <subcellularLocation>
        <location evidence="7">Cytoplasm</location>
        <location evidence="7">Nucleoid</location>
    </subcellularLocation>
</comment>
<dbReference type="CDD" id="cd16321">
    <property type="entry name" value="MraZ_C"/>
    <property type="match status" value="1"/>
</dbReference>
<dbReference type="AlphaFoldDB" id="A0A1U9NQB1"/>
<keyword evidence="5 7" id="KW-0238">DNA-binding</keyword>
<dbReference type="InterPro" id="IPR020603">
    <property type="entry name" value="MraZ_dom"/>
</dbReference>
<evidence type="ECO:0000256" key="7">
    <source>
        <dbReference type="HAMAP-Rule" id="MF_01008"/>
    </source>
</evidence>
<dbReference type="KEGG" id="alus:STSP2_03326"/>
<proteinExistence type="inferred from homology"/>
<dbReference type="OrthoDB" id="9807753at2"/>
<keyword evidence="2 7" id="KW-0963">Cytoplasm</keyword>
<dbReference type="PANTHER" id="PTHR34701:SF1">
    <property type="entry name" value="TRANSCRIPTIONAL REGULATOR MRAZ"/>
    <property type="match status" value="1"/>
</dbReference>
<keyword evidence="9" id="KW-0131">Cell cycle</keyword>
<keyword evidence="9" id="KW-0132">Cell division</keyword>
<keyword evidence="10" id="KW-1185">Reference proteome</keyword>
<evidence type="ECO:0000313" key="9">
    <source>
        <dbReference type="EMBL" id="AQT70122.1"/>
    </source>
</evidence>
<evidence type="ECO:0000256" key="2">
    <source>
        <dbReference type="ARBA" id="ARBA00022490"/>
    </source>
</evidence>
<dbReference type="InterPro" id="IPR007159">
    <property type="entry name" value="SpoVT-AbrB_dom"/>
</dbReference>
<dbReference type="Pfam" id="PF02381">
    <property type="entry name" value="MraZ"/>
    <property type="match status" value="2"/>
</dbReference>
<dbReference type="InterPro" id="IPR035642">
    <property type="entry name" value="MraZ_N"/>
</dbReference>
<dbReference type="InterPro" id="IPR003444">
    <property type="entry name" value="MraZ"/>
</dbReference>
<feature type="domain" description="SpoVT-AbrB" evidence="8">
    <location>
        <begin position="83"/>
        <end position="126"/>
    </location>
</feature>
<dbReference type="CDD" id="cd16320">
    <property type="entry name" value="MraZ_N"/>
    <property type="match status" value="1"/>
</dbReference>
<dbReference type="EMBL" id="CP019791">
    <property type="protein sequence ID" value="AQT70122.1"/>
    <property type="molecule type" value="Genomic_DNA"/>
</dbReference>
<dbReference type="PANTHER" id="PTHR34701">
    <property type="entry name" value="TRANSCRIPTIONAL REGULATOR MRAZ"/>
    <property type="match status" value="1"/>
</dbReference>
<evidence type="ECO:0000256" key="1">
    <source>
        <dbReference type="ARBA" id="ARBA00013860"/>
    </source>
</evidence>
<dbReference type="InterPro" id="IPR035644">
    <property type="entry name" value="MraZ_C"/>
</dbReference>
<dbReference type="STRING" id="1936003.STSP2_03326"/>
<gene>
    <name evidence="7" type="primary">mraZ</name>
    <name evidence="9" type="ORF">STSP2_03326</name>
</gene>
<evidence type="ECO:0000256" key="3">
    <source>
        <dbReference type="ARBA" id="ARBA00022737"/>
    </source>
</evidence>
<dbReference type="Gene3D" id="3.40.1550.20">
    <property type="entry name" value="Transcriptional regulator MraZ domain"/>
    <property type="match status" value="1"/>
</dbReference>
<dbReference type="SUPFAM" id="SSF89447">
    <property type="entry name" value="AbrB/MazE/MraZ-like"/>
    <property type="match status" value="1"/>
</dbReference>
<name>A0A1U9NQB1_9BACT</name>
<sequence length="159" mass="18015">MLMLTGEYEHTVDGKGRLFVTNKLRSQIDSEEYGSDFYLVLGANGILCLYPEKCFKKIALAGAPGTAAPDEAVAFERLSFALASKVELDRQGRLLLGDKIRRRARLSDSITLVGARDHIEVWNTEDWEQYLADNLAQYQQQMMQARKSVLQNESRELDL</sequence>
<evidence type="ECO:0000256" key="6">
    <source>
        <dbReference type="ARBA" id="ARBA00023163"/>
    </source>
</evidence>
<dbReference type="PROSITE" id="PS51740">
    <property type="entry name" value="SPOVT_ABRB"/>
    <property type="match status" value="2"/>
</dbReference>
<accession>A0A1U9NQB1</accession>
<comment type="similarity">
    <text evidence="7">Belongs to the MraZ family.</text>
</comment>
<comment type="subunit">
    <text evidence="7">Forms oligomers.</text>
</comment>
<keyword evidence="4 7" id="KW-0805">Transcription regulation</keyword>